<evidence type="ECO:0000313" key="4">
    <source>
        <dbReference type="EMBL" id="GGD38459.1"/>
    </source>
</evidence>
<dbReference type="GO" id="GO:0003723">
    <property type="term" value="F:RNA binding"/>
    <property type="evidence" value="ECO:0007669"/>
    <property type="project" value="UniProtKB-KW"/>
</dbReference>
<dbReference type="AlphaFoldDB" id="A0A916YBD8"/>
<evidence type="ECO:0000256" key="1">
    <source>
        <dbReference type="PROSITE-ProRule" id="PRU00182"/>
    </source>
</evidence>
<dbReference type="CDD" id="cd00165">
    <property type="entry name" value="S4"/>
    <property type="match status" value="1"/>
</dbReference>
<keyword evidence="5" id="KW-1185">Reference proteome</keyword>
<keyword evidence="1" id="KW-0694">RNA-binding</keyword>
<dbReference type="Gene3D" id="3.10.290.10">
    <property type="entry name" value="RNA-binding S4 domain"/>
    <property type="match status" value="1"/>
</dbReference>
<dbReference type="SMART" id="SM00363">
    <property type="entry name" value="S4"/>
    <property type="match status" value="1"/>
</dbReference>
<reference evidence="4" key="1">
    <citation type="journal article" date="2014" name="Int. J. Syst. Evol. Microbiol.">
        <title>Complete genome sequence of Corynebacterium casei LMG S-19264T (=DSM 44701T), isolated from a smear-ripened cheese.</title>
        <authorList>
            <consortium name="US DOE Joint Genome Institute (JGI-PGF)"/>
            <person name="Walter F."/>
            <person name="Albersmeier A."/>
            <person name="Kalinowski J."/>
            <person name="Ruckert C."/>
        </authorList>
    </citation>
    <scope>NUCLEOTIDE SEQUENCE</scope>
    <source>
        <strain evidence="4">CGMCC 1.15493</strain>
    </source>
</reference>
<sequence length="129" mass="14292">MAGAEQRIDKWLFFARVAKSRSLAQKMTQGGAVRVNREKVVNAAKLVRPGDVLTIAVGDSVRVLKILDPGSRRGPAPEAATLYEDLTPKPEPVTPAAFAPEPEGYVPSPYPPNKRERRALDRFRRDQED</sequence>
<evidence type="ECO:0000313" key="5">
    <source>
        <dbReference type="Proteomes" id="UP000613160"/>
    </source>
</evidence>
<organism evidence="4 5">
    <name type="scientific">Aureimonas glaciei</name>
    <dbReference type="NCBI Taxonomy" id="1776957"/>
    <lineage>
        <taxon>Bacteria</taxon>
        <taxon>Pseudomonadati</taxon>
        <taxon>Pseudomonadota</taxon>
        <taxon>Alphaproteobacteria</taxon>
        <taxon>Hyphomicrobiales</taxon>
        <taxon>Aurantimonadaceae</taxon>
        <taxon>Aureimonas</taxon>
    </lineage>
</organism>
<evidence type="ECO:0000259" key="3">
    <source>
        <dbReference type="SMART" id="SM00363"/>
    </source>
</evidence>
<accession>A0A916YBD8</accession>
<feature type="domain" description="RNA-binding S4" evidence="3">
    <location>
        <begin position="6"/>
        <end position="75"/>
    </location>
</feature>
<feature type="compositionally biased region" description="Basic and acidic residues" evidence="2">
    <location>
        <begin position="118"/>
        <end position="129"/>
    </location>
</feature>
<gene>
    <name evidence="4" type="ORF">GCM10011335_46500</name>
</gene>
<reference evidence="4" key="2">
    <citation type="submission" date="2020-09" db="EMBL/GenBank/DDBJ databases">
        <authorList>
            <person name="Sun Q."/>
            <person name="Zhou Y."/>
        </authorList>
    </citation>
    <scope>NUCLEOTIDE SEQUENCE</scope>
    <source>
        <strain evidence="4">CGMCC 1.15493</strain>
    </source>
</reference>
<dbReference type="Pfam" id="PF01479">
    <property type="entry name" value="S4"/>
    <property type="match status" value="1"/>
</dbReference>
<proteinExistence type="predicted"/>
<dbReference type="EMBL" id="BMJJ01000014">
    <property type="protein sequence ID" value="GGD38459.1"/>
    <property type="molecule type" value="Genomic_DNA"/>
</dbReference>
<comment type="caution">
    <text evidence="4">The sequence shown here is derived from an EMBL/GenBank/DDBJ whole genome shotgun (WGS) entry which is preliminary data.</text>
</comment>
<dbReference type="SUPFAM" id="SSF55174">
    <property type="entry name" value="Alpha-L RNA-binding motif"/>
    <property type="match status" value="1"/>
</dbReference>
<evidence type="ECO:0000256" key="2">
    <source>
        <dbReference type="SAM" id="MobiDB-lite"/>
    </source>
</evidence>
<feature type="region of interest" description="Disordered" evidence="2">
    <location>
        <begin position="86"/>
        <end position="129"/>
    </location>
</feature>
<dbReference type="Proteomes" id="UP000613160">
    <property type="component" value="Unassembled WGS sequence"/>
</dbReference>
<dbReference type="InterPro" id="IPR036986">
    <property type="entry name" value="S4_RNA-bd_sf"/>
</dbReference>
<dbReference type="InterPro" id="IPR002942">
    <property type="entry name" value="S4_RNA-bd"/>
</dbReference>
<dbReference type="PROSITE" id="PS50889">
    <property type="entry name" value="S4"/>
    <property type="match status" value="1"/>
</dbReference>
<dbReference type="RefSeq" id="WP_188854834.1">
    <property type="nucleotide sequence ID" value="NZ_BMJJ01000014.1"/>
</dbReference>
<protein>
    <submittedName>
        <fullName evidence="4">RNA-binding protein S4</fullName>
    </submittedName>
</protein>
<name>A0A916YBD8_9HYPH</name>